<sequence>MIGWSGLINEEGHRNWPPTTVTEVKETKEIKLISEKERRRRKVRAEEGEERGSPPPPPPPHPAPPPPPSTSNCVTKRFVCFEEKRSKLGGPVGTRQGTGCGSRKREGAWETTRWEGVGGYRSWVREESNINTDNGGETQGSGRRMTPHPMYPGIE</sequence>
<evidence type="ECO:0000313" key="1">
    <source>
        <dbReference type="EMBL" id="KAJ7999977.1"/>
    </source>
</evidence>
<evidence type="ECO:0000313" key="2">
    <source>
        <dbReference type="Proteomes" id="UP001157502"/>
    </source>
</evidence>
<reference evidence="1" key="1">
    <citation type="submission" date="2021-05" db="EMBL/GenBank/DDBJ databases">
        <authorList>
            <person name="Pan Q."/>
            <person name="Jouanno E."/>
            <person name="Zahm M."/>
            <person name="Klopp C."/>
            <person name="Cabau C."/>
            <person name="Louis A."/>
            <person name="Berthelot C."/>
            <person name="Parey E."/>
            <person name="Roest Crollius H."/>
            <person name="Montfort J."/>
            <person name="Robinson-Rechavi M."/>
            <person name="Bouchez O."/>
            <person name="Lampietro C."/>
            <person name="Lopez Roques C."/>
            <person name="Donnadieu C."/>
            <person name="Postlethwait J."/>
            <person name="Bobe J."/>
            <person name="Dillon D."/>
            <person name="Chandos A."/>
            <person name="von Hippel F."/>
            <person name="Guiguen Y."/>
        </authorList>
    </citation>
    <scope>NUCLEOTIDE SEQUENCE</scope>
    <source>
        <strain evidence="1">YG-Jan2019</strain>
    </source>
</reference>
<gene>
    <name evidence="1" type="ORF">DPEC_G00200040</name>
</gene>
<dbReference type="Proteomes" id="UP001157502">
    <property type="component" value="Chromosome 16"/>
</dbReference>
<name>A0ACC2G8R7_DALPE</name>
<proteinExistence type="predicted"/>
<comment type="caution">
    <text evidence="1">The sequence shown here is derived from an EMBL/GenBank/DDBJ whole genome shotgun (WGS) entry which is preliminary data.</text>
</comment>
<keyword evidence="2" id="KW-1185">Reference proteome</keyword>
<accession>A0ACC2G8R7</accession>
<protein>
    <submittedName>
        <fullName evidence="1">Uncharacterized protein</fullName>
    </submittedName>
</protein>
<organism evidence="1 2">
    <name type="scientific">Dallia pectoralis</name>
    <name type="common">Alaska blackfish</name>
    <dbReference type="NCBI Taxonomy" id="75939"/>
    <lineage>
        <taxon>Eukaryota</taxon>
        <taxon>Metazoa</taxon>
        <taxon>Chordata</taxon>
        <taxon>Craniata</taxon>
        <taxon>Vertebrata</taxon>
        <taxon>Euteleostomi</taxon>
        <taxon>Actinopterygii</taxon>
        <taxon>Neopterygii</taxon>
        <taxon>Teleostei</taxon>
        <taxon>Protacanthopterygii</taxon>
        <taxon>Esociformes</taxon>
        <taxon>Umbridae</taxon>
        <taxon>Dallia</taxon>
    </lineage>
</organism>
<dbReference type="EMBL" id="CM055743">
    <property type="protein sequence ID" value="KAJ7999977.1"/>
    <property type="molecule type" value="Genomic_DNA"/>
</dbReference>